<keyword evidence="2" id="KW-1185">Reference proteome</keyword>
<dbReference type="AlphaFoldDB" id="A0A2P6QBI7"/>
<dbReference type="EMBL" id="PDCK01000043">
    <property type="protein sequence ID" value="PRQ31546.1"/>
    <property type="molecule type" value="Genomic_DNA"/>
</dbReference>
<evidence type="ECO:0000313" key="2">
    <source>
        <dbReference type="Proteomes" id="UP000238479"/>
    </source>
</evidence>
<dbReference type="Proteomes" id="UP000238479">
    <property type="component" value="Chromosome 5"/>
</dbReference>
<reference evidence="1 2" key="1">
    <citation type="journal article" date="2018" name="Nat. Genet.">
        <title>The Rosa genome provides new insights in the design of modern roses.</title>
        <authorList>
            <person name="Bendahmane M."/>
        </authorList>
    </citation>
    <scope>NUCLEOTIDE SEQUENCE [LARGE SCALE GENOMIC DNA]</scope>
    <source>
        <strain evidence="2">cv. Old Blush</strain>
    </source>
</reference>
<dbReference type="Gramene" id="PRQ31546">
    <property type="protein sequence ID" value="PRQ31546"/>
    <property type="gene ID" value="RchiOBHm_Chr5g0036651"/>
</dbReference>
<organism evidence="1 2">
    <name type="scientific">Rosa chinensis</name>
    <name type="common">China rose</name>
    <dbReference type="NCBI Taxonomy" id="74649"/>
    <lineage>
        <taxon>Eukaryota</taxon>
        <taxon>Viridiplantae</taxon>
        <taxon>Streptophyta</taxon>
        <taxon>Embryophyta</taxon>
        <taxon>Tracheophyta</taxon>
        <taxon>Spermatophyta</taxon>
        <taxon>Magnoliopsida</taxon>
        <taxon>eudicotyledons</taxon>
        <taxon>Gunneridae</taxon>
        <taxon>Pentapetalae</taxon>
        <taxon>rosids</taxon>
        <taxon>fabids</taxon>
        <taxon>Rosales</taxon>
        <taxon>Rosaceae</taxon>
        <taxon>Rosoideae</taxon>
        <taxon>Rosoideae incertae sedis</taxon>
        <taxon>Rosa</taxon>
    </lineage>
</organism>
<comment type="caution">
    <text evidence="1">The sequence shown here is derived from an EMBL/GenBank/DDBJ whole genome shotgun (WGS) entry which is preliminary data.</text>
</comment>
<name>A0A2P6QBI7_ROSCH</name>
<accession>A0A2P6QBI7</accession>
<protein>
    <submittedName>
        <fullName evidence="1">Uncharacterized protein</fullName>
    </submittedName>
</protein>
<evidence type="ECO:0000313" key="1">
    <source>
        <dbReference type="EMBL" id="PRQ31546.1"/>
    </source>
</evidence>
<gene>
    <name evidence="1" type="ORF">RchiOBHm_Chr5g0036651</name>
</gene>
<proteinExistence type="predicted"/>
<sequence>MYTRMVLGVKVCQVSSIDLELDRLLAVKFVRPESASSPITKPVGRKNCCWGKWDNFLLFWCFLSRIGPSSDDGWVSIISVVQRFILSFHCFCMSCVILDSDFHMVFGCALEN</sequence>